<evidence type="ECO:0000256" key="1">
    <source>
        <dbReference type="ARBA" id="ARBA00004401"/>
    </source>
</evidence>
<evidence type="ECO:0000256" key="3">
    <source>
        <dbReference type="RuleBase" id="RU362042"/>
    </source>
</evidence>
<dbReference type="Proteomes" id="UP000442619">
    <property type="component" value="Unassembled WGS sequence"/>
</dbReference>
<dbReference type="AlphaFoldDB" id="A0A844FW90"/>
<keyword evidence="3" id="KW-0645">Protease</keyword>
<name>A0A844FW90_9FIRM</name>
<comment type="similarity">
    <text evidence="2 3">Belongs to the peptidase S26 family.</text>
</comment>
<gene>
    <name evidence="5" type="primary">lepB</name>
    <name evidence="5" type="ORF">FYJ79_11795</name>
</gene>
<comment type="catalytic activity">
    <reaction evidence="3">
        <text>Cleavage of hydrophobic, N-terminal signal or leader sequences from secreted and periplasmic proteins.</text>
        <dbReference type="EC" id="3.4.21.89"/>
    </reaction>
</comment>
<dbReference type="InterPro" id="IPR000223">
    <property type="entry name" value="Pept_S26A_signal_pept_1"/>
</dbReference>
<sequence length="159" mass="18118">MKTKRILYKWLWPLEKLLILTLVIAVVLIFVFSFHICNGSAMYPTLNDGDMCLFYRQDKPGRDDIVSYHTADGIKIGRVVGIAGDQVSVDHGKLYINGYEQESFYTVAGEVQEHVVKKDRLFVINDYRLDQSDSRKYGDIALKNVEGVYFASLRTGGRS</sequence>
<dbReference type="InterPro" id="IPR036286">
    <property type="entry name" value="LexA/Signal_pep-like_sf"/>
</dbReference>
<dbReference type="GO" id="GO:0004252">
    <property type="term" value="F:serine-type endopeptidase activity"/>
    <property type="evidence" value="ECO:0007669"/>
    <property type="project" value="InterPro"/>
</dbReference>
<dbReference type="Gene3D" id="2.10.109.10">
    <property type="entry name" value="Umud Fragment, subunit A"/>
    <property type="match status" value="1"/>
</dbReference>
<evidence type="ECO:0000259" key="4">
    <source>
        <dbReference type="Pfam" id="PF10502"/>
    </source>
</evidence>
<dbReference type="NCBIfam" id="TIGR02227">
    <property type="entry name" value="sigpep_I_bact"/>
    <property type="match status" value="1"/>
</dbReference>
<feature type="domain" description="Peptidase S26" evidence="4">
    <location>
        <begin position="17"/>
        <end position="149"/>
    </location>
</feature>
<dbReference type="GO" id="GO:0009003">
    <property type="term" value="F:signal peptidase activity"/>
    <property type="evidence" value="ECO:0007669"/>
    <property type="project" value="UniProtKB-EC"/>
</dbReference>
<protein>
    <recommendedName>
        <fullName evidence="3">Signal peptidase I</fullName>
        <ecNumber evidence="3">3.4.21.89</ecNumber>
    </recommendedName>
</protein>
<evidence type="ECO:0000313" key="5">
    <source>
        <dbReference type="EMBL" id="MST90237.1"/>
    </source>
</evidence>
<dbReference type="GO" id="GO:0005886">
    <property type="term" value="C:plasma membrane"/>
    <property type="evidence" value="ECO:0007669"/>
    <property type="project" value="UniProtKB-SubCell"/>
</dbReference>
<dbReference type="EC" id="3.4.21.89" evidence="3"/>
<evidence type="ECO:0000313" key="6">
    <source>
        <dbReference type="Proteomes" id="UP000442619"/>
    </source>
</evidence>
<organism evidence="5 6">
    <name type="scientific">Sharpea porci</name>
    <dbReference type="NCBI Taxonomy" id="2652286"/>
    <lineage>
        <taxon>Bacteria</taxon>
        <taxon>Bacillati</taxon>
        <taxon>Bacillota</taxon>
        <taxon>Erysipelotrichia</taxon>
        <taxon>Erysipelotrichales</taxon>
        <taxon>Coprobacillaceae</taxon>
        <taxon>Sharpea</taxon>
    </lineage>
</organism>
<reference evidence="5 6" key="1">
    <citation type="submission" date="2019-08" db="EMBL/GenBank/DDBJ databases">
        <title>In-depth cultivation of the pig gut microbiome towards novel bacterial diversity and tailored functional studies.</title>
        <authorList>
            <person name="Wylensek D."/>
            <person name="Hitch T.C.A."/>
            <person name="Clavel T."/>
        </authorList>
    </citation>
    <scope>NUCLEOTIDE SEQUENCE [LARGE SCALE GENOMIC DNA]</scope>
    <source>
        <strain evidence="5 6">CA-Schmier-601-WT-3</strain>
    </source>
</reference>
<accession>A0A844FW90</accession>
<proteinExistence type="inferred from homology"/>
<keyword evidence="6" id="KW-1185">Reference proteome</keyword>
<dbReference type="PANTHER" id="PTHR43390:SF1">
    <property type="entry name" value="CHLOROPLAST PROCESSING PEPTIDASE"/>
    <property type="match status" value="1"/>
</dbReference>
<dbReference type="InterPro" id="IPR019533">
    <property type="entry name" value="Peptidase_S26"/>
</dbReference>
<dbReference type="PANTHER" id="PTHR43390">
    <property type="entry name" value="SIGNAL PEPTIDASE I"/>
    <property type="match status" value="1"/>
</dbReference>
<keyword evidence="3 5" id="KW-0378">Hydrolase</keyword>
<comment type="subcellular location">
    <subcellularLocation>
        <location evidence="1">Cell membrane</location>
        <topology evidence="1">Single-pass type II membrane protein</topology>
    </subcellularLocation>
    <subcellularLocation>
        <location evidence="3">Membrane</location>
        <topology evidence="3">Single-pass type II membrane protein</topology>
    </subcellularLocation>
</comment>
<dbReference type="SUPFAM" id="SSF51306">
    <property type="entry name" value="LexA/Signal peptidase"/>
    <property type="match status" value="1"/>
</dbReference>
<dbReference type="RefSeq" id="WP_154518776.1">
    <property type="nucleotide sequence ID" value="NZ_VUNM01000047.1"/>
</dbReference>
<dbReference type="PRINTS" id="PR00727">
    <property type="entry name" value="LEADERPTASE"/>
</dbReference>
<dbReference type="Pfam" id="PF10502">
    <property type="entry name" value="Peptidase_S26"/>
    <property type="match status" value="1"/>
</dbReference>
<evidence type="ECO:0000256" key="2">
    <source>
        <dbReference type="ARBA" id="ARBA00009370"/>
    </source>
</evidence>
<dbReference type="GO" id="GO:0006465">
    <property type="term" value="P:signal peptide processing"/>
    <property type="evidence" value="ECO:0007669"/>
    <property type="project" value="InterPro"/>
</dbReference>
<comment type="caution">
    <text evidence="5">The sequence shown here is derived from an EMBL/GenBank/DDBJ whole genome shotgun (WGS) entry which is preliminary data.</text>
</comment>
<dbReference type="CDD" id="cd06530">
    <property type="entry name" value="S26_SPase_I"/>
    <property type="match status" value="1"/>
</dbReference>
<dbReference type="EMBL" id="VUNM01000047">
    <property type="protein sequence ID" value="MST90237.1"/>
    <property type="molecule type" value="Genomic_DNA"/>
</dbReference>